<reference evidence="1 2" key="1">
    <citation type="submission" date="2020-01" db="EMBL/GenBank/DDBJ databases">
        <title>Draft genome sequence of Aspergillus udagawae IFM 46972.</title>
        <authorList>
            <person name="Takahashi H."/>
            <person name="Yaguchi T."/>
        </authorList>
    </citation>
    <scope>NUCLEOTIDE SEQUENCE [LARGE SCALE GENOMIC DNA]</scope>
    <source>
        <strain evidence="1 2">IFM 46972</strain>
    </source>
</reference>
<dbReference type="Proteomes" id="UP000465221">
    <property type="component" value="Unassembled WGS sequence"/>
</dbReference>
<name>A0A8H3S280_9EURO</name>
<protein>
    <submittedName>
        <fullName evidence="1">Uncharacterized protein</fullName>
    </submittedName>
</protein>
<dbReference type="AlphaFoldDB" id="A0A8H3S280"/>
<gene>
    <name evidence="1" type="ORF">IFM46972_06236</name>
</gene>
<proteinExistence type="predicted"/>
<sequence length="350" mass="38173">MFPQSLNQFPSEEDVNPFRHQYSIKPSTSASISADGAITLTVIPSIGFQIKLDALGLNLADTKISASFTNDLTVRVGASTGSLCNGALYGIDYSLGVNISLEHPLPGWASGAQSISVFGKDMELKPITCWPWSSVFNQRDITGVEGTNSSEKRLVTRANEISDSVLFPDIFGSALGCPNNKNTPTGNYQGTLTGSDTLTKREEFGPEQGNLSKTQGVLHDFAKRERKSMTFCEGGGAISCFSLPFPSSGTMIQQADVNPFDTYGPLNPGDCDDYRFGRLSTPPQTDSTKYASEHVLYRDFWQDQTEEVPDMFPDPAGKGKPRSICRYLQFWCSKTKVGFGAMSQFGRIPQ</sequence>
<comment type="caution">
    <text evidence="1">The sequence shown here is derived from an EMBL/GenBank/DDBJ whole genome shotgun (WGS) entry which is preliminary data.</text>
</comment>
<organism evidence="1 2">
    <name type="scientific">Aspergillus udagawae</name>
    <dbReference type="NCBI Taxonomy" id="91492"/>
    <lineage>
        <taxon>Eukaryota</taxon>
        <taxon>Fungi</taxon>
        <taxon>Dikarya</taxon>
        <taxon>Ascomycota</taxon>
        <taxon>Pezizomycotina</taxon>
        <taxon>Eurotiomycetes</taxon>
        <taxon>Eurotiomycetidae</taxon>
        <taxon>Eurotiales</taxon>
        <taxon>Aspergillaceae</taxon>
        <taxon>Aspergillus</taxon>
        <taxon>Aspergillus subgen. Fumigati</taxon>
    </lineage>
</organism>
<evidence type="ECO:0000313" key="2">
    <source>
        <dbReference type="Proteomes" id="UP000465221"/>
    </source>
</evidence>
<dbReference type="EMBL" id="BLKC01000041">
    <property type="protein sequence ID" value="GFF40503.1"/>
    <property type="molecule type" value="Genomic_DNA"/>
</dbReference>
<accession>A0A8H3S280</accession>
<evidence type="ECO:0000313" key="1">
    <source>
        <dbReference type="EMBL" id="GFF40503.1"/>
    </source>
</evidence>